<dbReference type="PANTHER" id="PTHR39332">
    <property type="entry name" value="BLL4707 PROTEIN"/>
    <property type="match status" value="1"/>
</dbReference>
<protein>
    <submittedName>
        <fullName evidence="1">Uncharacterized protein</fullName>
    </submittedName>
</protein>
<reference evidence="1 2" key="1">
    <citation type="journal article" date="2024" name="Nat. Commun.">
        <title>Phylogenomics reveals the evolutionary origins of lichenization in chlorophyte algae.</title>
        <authorList>
            <person name="Puginier C."/>
            <person name="Libourel C."/>
            <person name="Otte J."/>
            <person name="Skaloud P."/>
            <person name="Haon M."/>
            <person name="Grisel S."/>
            <person name="Petersen M."/>
            <person name="Berrin J.G."/>
            <person name="Delaux P.M."/>
            <person name="Dal Grande F."/>
            <person name="Keller J."/>
        </authorList>
    </citation>
    <scope>NUCLEOTIDE SEQUENCE [LARGE SCALE GENOMIC DNA]</scope>
    <source>
        <strain evidence="1 2">SAG 2043</strain>
    </source>
</reference>
<dbReference type="InterPro" id="IPR023393">
    <property type="entry name" value="START-like_dom_sf"/>
</dbReference>
<keyword evidence="2" id="KW-1185">Reference proteome</keyword>
<dbReference type="EMBL" id="JALJOR010000001">
    <property type="protein sequence ID" value="KAK9828538.1"/>
    <property type="molecule type" value="Genomic_DNA"/>
</dbReference>
<proteinExistence type="predicted"/>
<organism evidence="1 2">
    <name type="scientific">[Myrmecia] bisecta</name>
    <dbReference type="NCBI Taxonomy" id="41462"/>
    <lineage>
        <taxon>Eukaryota</taxon>
        <taxon>Viridiplantae</taxon>
        <taxon>Chlorophyta</taxon>
        <taxon>core chlorophytes</taxon>
        <taxon>Trebouxiophyceae</taxon>
        <taxon>Trebouxiales</taxon>
        <taxon>Trebouxiaceae</taxon>
        <taxon>Myrmecia</taxon>
    </lineage>
</organism>
<dbReference type="AlphaFoldDB" id="A0AAW1R4G3"/>
<dbReference type="PANTHER" id="PTHR39332:SF7">
    <property type="entry name" value="SRPBCC FAMILY PROTEIN"/>
    <property type="match status" value="1"/>
</dbReference>
<evidence type="ECO:0000313" key="1">
    <source>
        <dbReference type="EMBL" id="KAK9828538.1"/>
    </source>
</evidence>
<gene>
    <name evidence="1" type="ORF">WJX72_000650</name>
</gene>
<dbReference type="Gene3D" id="3.30.530.20">
    <property type="match status" value="1"/>
</dbReference>
<dbReference type="Proteomes" id="UP001489004">
    <property type="component" value="Unassembled WGS sequence"/>
</dbReference>
<dbReference type="Pfam" id="PF10604">
    <property type="entry name" value="Polyketide_cyc2"/>
    <property type="match status" value="1"/>
</dbReference>
<name>A0AAW1R4G3_9CHLO</name>
<sequence>MQHALNTAPPLFTAPAHFSAQLAYVQVQTSGVIAFPIEEVWSVVRNFGRLSLWTPAVETQLVESQLLPGDSEGFVGAVRVVQIGDKKLCERVTAIDDELHVMKWKLISHPLNCNPFPASFVNYKATLTLRPVTVGNQTLMEWDGEFYTEHAYADSMRHTWRTMYEAGFVGLHEYLSSRSPHSSLMLSARSHIILESLRNQNSSGGGSTSTCSN</sequence>
<comment type="caution">
    <text evidence="1">The sequence shown here is derived from an EMBL/GenBank/DDBJ whole genome shotgun (WGS) entry which is preliminary data.</text>
</comment>
<accession>A0AAW1R4G3</accession>
<dbReference type="InterPro" id="IPR019587">
    <property type="entry name" value="Polyketide_cyclase/dehydratase"/>
</dbReference>
<dbReference type="CDD" id="cd07821">
    <property type="entry name" value="PYR_PYL_RCAR_like"/>
    <property type="match status" value="1"/>
</dbReference>
<dbReference type="SUPFAM" id="SSF55961">
    <property type="entry name" value="Bet v1-like"/>
    <property type="match status" value="1"/>
</dbReference>
<evidence type="ECO:0000313" key="2">
    <source>
        <dbReference type="Proteomes" id="UP001489004"/>
    </source>
</evidence>